<dbReference type="GO" id="GO:0000049">
    <property type="term" value="F:tRNA binding"/>
    <property type="evidence" value="ECO:0007669"/>
    <property type="project" value="TreeGrafter"/>
</dbReference>
<evidence type="ECO:0000256" key="1">
    <source>
        <dbReference type="ARBA" id="ARBA00022540"/>
    </source>
</evidence>
<dbReference type="GO" id="GO:0003743">
    <property type="term" value="F:translation initiation factor activity"/>
    <property type="evidence" value="ECO:0007669"/>
    <property type="project" value="UniProtKB-KW"/>
</dbReference>
<dbReference type="GO" id="GO:0043022">
    <property type="term" value="F:ribosome binding"/>
    <property type="evidence" value="ECO:0007669"/>
    <property type="project" value="TreeGrafter"/>
</dbReference>
<organism evidence="5 6">
    <name type="scientific">Adineta steineri</name>
    <dbReference type="NCBI Taxonomy" id="433720"/>
    <lineage>
        <taxon>Eukaryota</taxon>
        <taxon>Metazoa</taxon>
        <taxon>Spiralia</taxon>
        <taxon>Gnathifera</taxon>
        <taxon>Rotifera</taxon>
        <taxon>Eurotatoria</taxon>
        <taxon>Bdelloidea</taxon>
        <taxon>Adinetida</taxon>
        <taxon>Adinetidae</taxon>
        <taxon>Adineta</taxon>
    </lineage>
</organism>
<evidence type="ECO:0000313" key="5">
    <source>
        <dbReference type="EMBL" id="CAF4369684.1"/>
    </source>
</evidence>
<name>A0A820M784_9BILA</name>
<keyword evidence="1" id="KW-0396">Initiation factor</keyword>
<dbReference type="InterPro" id="IPR011387">
    <property type="entry name" value="TIF2A"/>
</dbReference>
<dbReference type="Proteomes" id="UP000663868">
    <property type="component" value="Unassembled WGS sequence"/>
</dbReference>
<proteinExistence type="predicted"/>
<dbReference type="PANTHER" id="PTHR13227">
    <property type="entry name" value="EUKARYOTIC TRANSLATION INITIATION FACTOR 2A"/>
    <property type="match status" value="1"/>
</dbReference>
<feature type="non-terminal residue" evidence="5">
    <location>
        <position position="1"/>
    </location>
</feature>
<dbReference type="InterPro" id="IPR036322">
    <property type="entry name" value="WD40_repeat_dom_sf"/>
</dbReference>
<protein>
    <recommendedName>
        <fullName evidence="7">Eukaryotic translation initiation factor 2A</fullName>
    </recommendedName>
</protein>
<dbReference type="GO" id="GO:0022627">
    <property type="term" value="C:cytosolic small ribosomal subunit"/>
    <property type="evidence" value="ECO:0007669"/>
    <property type="project" value="TreeGrafter"/>
</dbReference>
<dbReference type="GO" id="GO:0003729">
    <property type="term" value="F:mRNA binding"/>
    <property type="evidence" value="ECO:0007669"/>
    <property type="project" value="TreeGrafter"/>
</dbReference>
<evidence type="ECO:0000256" key="3">
    <source>
        <dbReference type="ARBA" id="ARBA00022737"/>
    </source>
</evidence>
<accession>A0A820M784</accession>
<comment type="caution">
    <text evidence="5">The sequence shown here is derived from an EMBL/GenBank/DDBJ whole genome shotgun (WGS) entry which is preliminary data.</text>
</comment>
<evidence type="ECO:0000313" key="6">
    <source>
        <dbReference type="Proteomes" id="UP000663868"/>
    </source>
</evidence>
<evidence type="ECO:0000256" key="4">
    <source>
        <dbReference type="ARBA" id="ARBA00022917"/>
    </source>
</evidence>
<evidence type="ECO:0000256" key="2">
    <source>
        <dbReference type="ARBA" id="ARBA00022574"/>
    </source>
</evidence>
<dbReference type="SUPFAM" id="SSF50978">
    <property type="entry name" value="WD40 repeat-like"/>
    <property type="match status" value="1"/>
</dbReference>
<keyword evidence="3" id="KW-0677">Repeat</keyword>
<keyword evidence="4" id="KW-0648">Protein biosynthesis</keyword>
<sequence length="137" mass="15234">MASAAAALNTCSVPLLAVRGPGAVQLVTSPAHQDEINKVQVFDVENSRLTCFSRTGHQFVIANKDDIQVYCCNTNKVLYSLPKRRINAMEYSPQDTYLLLFEPFTTVQGEDEKPNLTIHKSTNGELVGSYIQKKQNE</sequence>
<dbReference type="PANTHER" id="PTHR13227:SF0">
    <property type="entry name" value="EUKARYOTIC TRANSLATION INITIATION FACTOR 2A"/>
    <property type="match status" value="1"/>
</dbReference>
<gene>
    <name evidence="5" type="ORF">KXQ929_LOCUS49288</name>
</gene>
<keyword evidence="2" id="KW-0853">WD repeat</keyword>
<dbReference type="AlphaFoldDB" id="A0A820M784"/>
<dbReference type="EMBL" id="CAJOBB010020696">
    <property type="protein sequence ID" value="CAF4369684.1"/>
    <property type="molecule type" value="Genomic_DNA"/>
</dbReference>
<reference evidence="5" key="1">
    <citation type="submission" date="2021-02" db="EMBL/GenBank/DDBJ databases">
        <authorList>
            <person name="Nowell W R."/>
        </authorList>
    </citation>
    <scope>NUCLEOTIDE SEQUENCE</scope>
</reference>
<evidence type="ECO:0008006" key="7">
    <source>
        <dbReference type="Google" id="ProtNLM"/>
    </source>
</evidence>